<evidence type="ECO:0000313" key="2">
    <source>
        <dbReference type="EMBL" id="CAK9308752.1"/>
    </source>
</evidence>
<dbReference type="Proteomes" id="UP001642487">
    <property type="component" value="Chromosome 1"/>
</dbReference>
<evidence type="ECO:0000313" key="3">
    <source>
        <dbReference type="Proteomes" id="UP001642487"/>
    </source>
</evidence>
<proteinExistence type="predicted"/>
<reference evidence="2 3" key="1">
    <citation type="submission" date="2024-03" db="EMBL/GenBank/DDBJ databases">
        <authorList>
            <person name="Gkanogiannis A."/>
            <person name="Becerra Lopez-Lavalle L."/>
        </authorList>
    </citation>
    <scope>NUCLEOTIDE SEQUENCE [LARGE SCALE GENOMIC DNA]</scope>
</reference>
<sequence>MANAMALLFNKFPTVAAALLVGLILCSIPMNAVAVGEQLVNAANPNVIASAAAEYREFDIGKPLYRIKERQPDVPDLMVETINTISAAPGSAPTPSPTPSG</sequence>
<feature type="chain" id="PRO_5047356864" evidence="1">
    <location>
        <begin position="18"/>
        <end position="101"/>
    </location>
</feature>
<feature type="signal peptide" evidence="1">
    <location>
        <begin position="1"/>
        <end position="17"/>
    </location>
</feature>
<protein>
    <submittedName>
        <fullName evidence="2">Uncharacterized protein</fullName>
    </submittedName>
</protein>
<gene>
    <name evidence="2" type="ORF">CITCOLO1_LOCUS268</name>
</gene>
<evidence type="ECO:0000256" key="1">
    <source>
        <dbReference type="SAM" id="SignalP"/>
    </source>
</evidence>
<keyword evidence="1" id="KW-0732">Signal</keyword>
<name>A0ABP0XQB1_9ROSI</name>
<organism evidence="2 3">
    <name type="scientific">Citrullus colocynthis</name>
    <name type="common">colocynth</name>
    <dbReference type="NCBI Taxonomy" id="252529"/>
    <lineage>
        <taxon>Eukaryota</taxon>
        <taxon>Viridiplantae</taxon>
        <taxon>Streptophyta</taxon>
        <taxon>Embryophyta</taxon>
        <taxon>Tracheophyta</taxon>
        <taxon>Spermatophyta</taxon>
        <taxon>Magnoliopsida</taxon>
        <taxon>eudicotyledons</taxon>
        <taxon>Gunneridae</taxon>
        <taxon>Pentapetalae</taxon>
        <taxon>rosids</taxon>
        <taxon>fabids</taxon>
        <taxon>Cucurbitales</taxon>
        <taxon>Cucurbitaceae</taxon>
        <taxon>Benincaseae</taxon>
        <taxon>Citrullus</taxon>
    </lineage>
</organism>
<accession>A0ABP0XQB1</accession>
<keyword evidence="3" id="KW-1185">Reference proteome</keyword>
<dbReference type="EMBL" id="OZ021735">
    <property type="protein sequence ID" value="CAK9308752.1"/>
    <property type="molecule type" value="Genomic_DNA"/>
</dbReference>